<dbReference type="EMBL" id="JADCUA010000031">
    <property type="protein sequence ID" value="KAH9830404.1"/>
    <property type="molecule type" value="Genomic_DNA"/>
</dbReference>
<keyword evidence="1" id="KW-0677">Repeat</keyword>
<dbReference type="RefSeq" id="XP_047773708.1">
    <property type="nucleotide sequence ID" value="XM_047921856.1"/>
</dbReference>
<dbReference type="PROSITE" id="PS00626">
    <property type="entry name" value="RCC1_2"/>
    <property type="match status" value="1"/>
</dbReference>
<dbReference type="InterPro" id="IPR009091">
    <property type="entry name" value="RCC1/BLIP-II"/>
</dbReference>
<protein>
    <submittedName>
        <fullName evidence="3">Regulator of chromosome condensation 1/beta-lactamase-inhibitor protein II</fullName>
    </submittedName>
</protein>
<dbReference type="InterPro" id="IPR000408">
    <property type="entry name" value="Reg_chr_condens"/>
</dbReference>
<dbReference type="InterPro" id="IPR051210">
    <property type="entry name" value="Ub_ligase/GEF_domain"/>
</dbReference>
<feature type="repeat" description="RCC1" evidence="2">
    <location>
        <begin position="4"/>
        <end position="64"/>
    </location>
</feature>
<dbReference type="PANTHER" id="PTHR22870:SF466">
    <property type="entry name" value="ANKYRIN REPEAT-CONTAINING PROTEIN"/>
    <property type="match status" value="1"/>
</dbReference>
<dbReference type="Proteomes" id="UP000814176">
    <property type="component" value="Unassembled WGS sequence"/>
</dbReference>
<gene>
    <name evidence="3" type="ORF">C8Q71DRAFT_727414</name>
</gene>
<keyword evidence="4" id="KW-1185">Reference proteome</keyword>
<dbReference type="SUPFAM" id="SSF50985">
    <property type="entry name" value="RCC1/BLIP-II"/>
    <property type="match status" value="1"/>
</dbReference>
<organism evidence="3 4">
    <name type="scientific">Rhodofomes roseus</name>
    <dbReference type="NCBI Taxonomy" id="34475"/>
    <lineage>
        <taxon>Eukaryota</taxon>
        <taxon>Fungi</taxon>
        <taxon>Dikarya</taxon>
        <taxon>Basidiomycota</taxon>
        <taxon>Agaricomycotina</taxon>
        <taxon>Agaricomycetes</taxon>
        <taxon>Polyporales</taxon>
        <taxon>Rhodofomes</taxon>
    </lineage>
</organism>
<accession>A0ABQ8K132</accession>
<dbReference type="GeneID" id="72002588"/>
<dbReference type="PROSITE" id="PS50012">
    <property type="entry name" value="RCC1_3"/>
    <property type="match status" value="3"/>
</dbReference>
<evidence type="ECO:0000256" key="2">
    <source>
        <dbReference type="PROSITE-ProRule" id="PRU00235"/>
    </source>
</evidence>
<feature type="repeat" description="RCC1" evidence="2">
    <location>
        <begin position="313"/>
        <end position="367"/>
    </location>
</feature>
<dbReference type="PANTHER" id="PTHR22870">
    <property type="entry name" value="REGULATOR OF CHROMOSOME CONDENSATION"/>
    <property type="match status" value="1"/>
</dbReference>
<dbReference type="Gene3D" id="2.130.10.30">
    <property type="entry name" value="Regulator of chromosome condensation 1/beta-lactamase-inhibitor protein II"/>
    <property type="match status" value="2"/>
</dbReference>
<name>A0ABQ8K132_9APHY</name>
<evidence type="ECO:0000313" key="3">
    <source>
        <dbReference type="EMBL" id="KAH9830404.1"/>
    </source>
</evidence>
<reference evidence="3 4" key="1">
    <citation type="journal article" date="2021" name="Environ. Microbiol.">
        <title>Gene family expansions and transcriptome signatures uncover fungal adaptations to wood decay.</title>
        <authorList>
            <person name="Hage H."/>
            <person name="Miyauchi S."/>
            <person name="Viragh M."/>
            <person name="Drula E."/>
            <person name="Min B."/>
            <person name="Chaduli D."/>
            <person name="Navarro D."/>
            <person name="Favel A."/>
            <person name="Norest M."/>
            <person name="Lesage-Meessen L."/>
            <person name="Balint B."/>
            <person name="Merenyi Z."/>
            <person name="de Eugenio L."/>
            <person name="Morin E."/>
            <person name="Martinez A.T."/>
            <person name="Baldrian P."/>
            <person name="Stursova M."/>
            <person name="Martinez M.J."/>
            <person name="Novotny C."/>
            <person name="Magnuson J.K."/>
            <person name="Spatafora J.W."/>
            <person name="Maurice S."/>
            <person name="Pangilinan J."/>
            <person name="Andreopoulos W."/>
            <person name="LaButti K."/>
            <person name="Hundley H."/>
            <person name="Na H."/>
            <person name="Kuo A."/>
            <person name="Barry K."/>
            <person name="Lipzen A."/>
            <person name="Henrissat B."/>
            <person name="Riley R."/>
            <person name="Ahrendt S."/>
            <person name="Nagy L.G."/>
            <person name="Grigoriev I.V."/>
            <person name="Martin F."/>
            <person name="Rosso M.N."/>
        </authorList>
    </citation>
    <scope>NUCLEOTIDE SEQUENCE [LARGE SCALE GENOMIC DNA]</scope>
    <source>
        <strain evidence="3 4">CIRM-BRFM 1785</strain>
    </source>
</reference>
<comment type="caution">
    <text evidence="3">The sequence shown here is derived from an EMBL/GenBank/DDBJ whole genome shotgun (WGS) entry which is preliminary data.</text>
</comment>
<evidence type="ECO:0000313" key="4">
    <source>
        <dbReference type="Proteomes" id="UP000814176"/>
    </source>
</evidence>
<feature type="repeat" description="RCC1" evidence="2">
    <location>
        <begin position="209"/>
        <end position="270"/>
    </location>
</feature>
<proteinExistence type="predicted"/>
<dbReference type="Pfam" id="PF00415">
    <property type="entry name" value="RCC1"/>
    <property type="match status" value="2"/>
</dbReference>
<evidence type="ECO:0000256" key="1">
    <source>
        <dbReference type="ARBA" id="ARBA00022737"/>
    </source>
</evidence>
<sequence length="487" mass="51445">MSGLSLLASGSNAQGQLATGDAEDAHILTPCLFDGCSPGQLPEGTTAITSVACGANHTLLLLARSHKQELWGCGDRRRGQLGPSYTPSARVGSWSGAVFRPLDLHVEGLPEFAPRLVAAGWETSYVVFSCQDKSDMLISMGADDFGNLGVGGVKGTTAAGRSLHVVPLLSAFADADMENVILSVQSLNSGPHHVVTVVKLTSADGSTNHGVIGWGTARHGQLGGAPANASRPSPFYATPHSICLDETMMTLGPIKHAALGNQHSVFLHASRRLSGLGSNRKSQRELLETVEDAHDVACTWNGTYAVCRDGAVDRVVATGSNSHGQLGRGDSEASRSLTSVNFPLPTPSLSVVKLACGSEHVLCLLEVKSEGDVRRERSRKDVASAWAQSKDASGEYLGRQWNKLDPRGTMKPPNERGAMFGARWLGFPAFEVPLYVPLSAVGLLEGEIELVPSAPRPTPLRTGATSIRLLNIYRSGGGPGRNYQKAM</sequence>